<dbReference type="PANTHER" id="PTHR46112">
    <property type="entry name" value="AMINOPEPTIDASE"/>
    <property type="match status" value="1"/>
</dbReference>
<evidence type="ECO:0000259" key="1">
    <source>
        <dbReference type="Pfam" id="PF00557"/>
    </source>
</evidence>
<evidence type="ECO:0008006" key="5">
    <source>
        <dbReference type="Google" id="ProtNLM"/>
    </source>
</evidence>
<sequence>MKELIRFTEAEFQSRINNCRKNMERAGMSGMMVSAEANINYYSGYRTHAPWTTFTRPMFLFIPVQGEPLLYTQTFVTPEATLKSYCCGNRNFDSLLGPTANELYDIMRELNMVPGSVGLELGFEQRINYQPDTFLALRELIGAENIIDAAPLIWRQRIIKSPAEIACHRIACEATGYAHDKTFAAIEAGMSEREISMLAQQFMLEGGAEYPGFVIITSGPGNYERISAISSERRLEYGDMLWLDLGAVYNGYWSDFCRAGVVGPISDERNRMQDDVYAITEEAASVMAPGVPIAQVARACGEALEKRGYQATYDCGRMGHGMGLMSTEPVSVTVHEEGVLQEGMIINLEPGILVENGVFCIEENYVITADGYERLSIGSRKLHQIKA</sequence>
<dbReference type="RefSeq" id="WP_048930347.1">
    <property type="nucleotide sequence ID" value="NZ_KQ235880.1"/>
</dbReference>
<protein>
    <recommendedName>
        <fullName evidence="5">Peptidase M24 domain-containing protein</fullName>
    </recommendedName>
</protein>
<dbReference type="GeneID" id="93166351"/>
<feature type="domain" description="Creatinase N-terminal" evidence="2">
    <location>
        <begin position="15"/>
        <end position="159"/>
    </location>
</feature>
<organism evidence="3 4">
    <name type="scientific">[Clostridium] citroniae WAL-19142</name>
    <dbReference type="NCBI Taxonomy" id="742734"/>
    <lineage>
        <taxon>Bacteria</taxon>
        <taxon>Bacillati</taxon>
        <taxon>Bacillota</taxon>
        <taxon>Clostridia</taxon>
        <taxon>Lachnospirales</taxon>
        <taxon>Lachnospiraceae</taxon>
        <taxon>Enterocloster</taxon>
    </lineage>
</organism>
<dbReference type="Gene3D" id="3.90.230.10">
    <property type="entry name" value="Creatinase/methionine aminopeptidase superfamily"/>
    <property type="match status" value="1"/>
</dbReference>
<dbReference type="AlphaFoldDB" id="A0A0J9BXT7"/>
<dbReference type="InterPro" id="IPR029149">
    <property type="entry name" value="Creatin/AminoP/Spt16_N"/>
</dbReference>
<feature type="domain" description="Peptidase M24" evidence="1">
    <location>
        <begin position="167"/>
        <end position="369"/>
    </location>
</feature>
<accession>A0A0J9BXT7</accession>
<dbReference type="OrthoDB" id="9806388at2"/>
<dbReference type="Pfam" id="PF00557">
    <property type="entry name" value="Peptidase_M24"/>
    <property type="match status" value="1"/>
</dbReference>
<dbReference type="PATRIC" id="fig|742734.4.peg.3755"/>
<dbReference type="SUPFAM" id="SSF53092">
    <property type="entry name" value="Creatinase/prolidase N-terminal domain"/>
    <property type="match status" value="1"/>
</dbReference>
<evidence type="ECO:0000313" key="4">
    <source>
        <dbReference type="Proteomes" id="UP000037392"/>
    </source>
</evidence>
<dbReference type="InterPro" id="IPR036005">
    <property type="entry name" value="Creatinase/aminopeptidase-like"/>
</dbReference>
<dbReference type="SUPFAM" id="SSF55920">
    <property type="entry name" value="Creatinase/aminopeptidase"/>
    <property type="match status" value="1"/>
</dbReference>
<evidence type="ECO:0000259" key="2">
    <source>
        <dbReference type="Pfam" id="PF01321"/>
    </source>
</evidence>
<reference evidence="3 4" key="1">
    <citation type="submission" date="2011-04" db="EMBL/GenBank/DDBJ databases">
        <title>The Genome Sequence of Clostridium citroniae WAL-19142.</title>
        <authorList>
            <consortium name="The Broad Institute Genome Sequencing Platform"/>
            <person name="Earl A."/>
            <person name="Ward D."/>
            <person name="Feldgarden M."/>
            <person name="Gevers D."/>
            <person name="Warren Y.A."/>
            <person name="Tyrrell K.L."/>
            <person name="Citron D.M."/>
            <person name="Goldstein E.J."/>
            <person name="Daigneault M."/>
            <person name="Allen-Vercoe E."/>
            <person name="Young S.K."/>
            <person name="Zeng Q."/>
            <person name="Gargeya S."/>
            <person name="Fitzgerald M."/>
            <person name="Haas B."/>
            <person name="Abouelleil A."/>
            <person name="Alvarado L."/>
            <person name="Arachchi H.M."/>
            <person name="Berlin A."/>
            <person name="Brown A."/>
            <person name="Chapman S.B."/>
            <person name="Chen Z."/>
            <person name="Dunbar C."/>
            <person name="Freedman E."/>
            <person name="Gearin G."/>
            <person name="Gellesch M."/>
            <person name="Goldberg J."/>
            <person name="Griggs A."/>
            <person name="Gujja S."/>
            <person name="Heilman E.R."/>
            <person name="Heiman D."/>
            <person name="Howarth C."/>
            <person name="Larson L."/>
            <person name="Lui A."/>
            <person name="MacDonald P.J."/>
            <person name="Mehta T."/>
            <person name="Montmayeur A."/>
            <person name="Murphy C."/>
            <person name="Neiman D."/>
            <person name="Pearson M."/>
            <person name="Priest M."/>
            <person name="Roberts A."/>
            <person name="Saif S."/>
            <person name="Shea T."/>
            <person name="Shenoy N."/>
            <person name="Sisk P."/>
            <person name="Stolte C."/>
            <person name="Sykes S."/>
            <person name="White J."/>
            <person name="Yandava C."/>
            <person name="Wortman J."/>
            <person name="Nusbaum C."/>
            <person name="Birren B."/>
        </authorList>
    </citation>
    <scope>NUCLEOTIDE SEQUENCE [LARGE SCALE GENOMIC DNA]</scope>
    <source>
        <strain evidence="3 4">WAL-19142</strain>
    </source>
</reference>
<dbReference type="InterPro" id="IPR000994">
    <property type="entry name" value="Pept_M24"/>
</dbReference>
<dbReference type="CDD" id="cd01066">
    <property type="entry name" value="APP_MetAP"/>
    <property type="match status" value="1"/>
</dbReference>
<comment type="caution">
    <text evidence="3">The sequence shown here is derived from an EMBL/GenBank/DDBJ whole genome shotgun (WGS) entry which is preliminary data.</text>
</comment>
<dbReference type="PANTHER" id="PTHR46112:SF2">
    <property type="entry name" value="XAA-PRO AMINOPEPTIDASE P-RELATED"/>
    <property type="match status" value="1"/>
</dbReference>
<gene>
    <name evidence="3" type="ORF">HMPREF9470_03501</name>
</gene>
<name>A0A0J9BXT7_9FIRM</name>
<dbReference type="Pfam" id="PF01321">
    <property type="entry name" value="Creatinase_N"/>
    <property type="match status" value="1"/>
</dbReference>
<dbReference type="InterPro" id="IPR000587">
    <property type="entry name" value="Creatinase_N"/>
</dbReference>
<dbReference type="EMBL" id="ADLK01000026">
    <property type="protein sequence ID" value="KMW17812.1"/>
    <property type="molecule type" value="Genomic_DNA"/>
</dbReference>
<dbReference type="Proteomes" id="UP000037392">
    <property type="component" value="Unassembled WGS sequence"/>
</dbReference>
<dbReference type="InterPro" id="IPR050659">
    <property type="entry name" value="Peptidase_M24B"/>
</dbReference>
<proteinExistence type="predicted"/>
<evidence type="ECO:0000313" key="3">
    <source>
        <dbReference type="EMBL" id="KMW17812.1"/>
    </source>
</evidence>
<dbReference type="Gene3D" id="3.40.350.10">
    <property type="entry name" value="Creatinase/prolidase N-terminal domain"/>
    <property type="match status" value="1"/>
</dbReference>